<proteinExistence type="predicted"/>
<dbReference type="OrthoDB" id="3541350at2"/>
<evidence type="ECO:0008006" key="3">
    <source>
        <dbReference type="Google" id="ProtNLM"/>
    </source>
</evidence>
<accession>A0A4Q7Y3P5</accession>
<dbReference type="Proteomes" id="UP000292507">
    <property type="component" value="Unassembled WGS sequence"/>
</dbReference>
<comment type="caution">
    <text evidence="1">The sequence shown here is derived from an EMBL/GenBank/DDBJ whole genome shotgun (WGS) entry which is preliminary data.</text>
</comment>
<evidence type="ECO:0000313" key="1">
    <source>
        <dbReference type="EMBL" id="RZU31168.1"/>
    </source>
</evidence>
<evidence type="ECO:0000313" key="2">
    <source>
        <dbReference type="Proteomes" id="UP000292507"/>
    </source>
</evidence>
<dbReference type="EMBL" id="SHKV01000001">
    <property type="protein sequence ID" value="RZU31168.1"/>
    <property type="molecule type" value="Genomic_DNA"/>
</dbReference>
<sequence>MRVVRAWTPAEVRALGVRTDLVTACEIAYGCQRTKAYELFRRGELDFPAVRVGNRVVVPVATLCRFLGIDLEPERAQT</sequence>
<reference evidence="1 2" key="1">
    <citation type="submission" date="2019-02" db="EMBL/GenBank/DDBJ databases">
        <title>Sequencing the genomes of 1000 actinobacteria strains.</title>
        <authorList>
            <person name="Klenk H.-P."/>
        </authorList>
    </citation>
    <scope>NUCLEOTIDE SEQUENCE [LARGE SCALE GENOMIC DNA]</scope>
    <source>
        <strain evidence="1 2">DSM 44509</strain>
    </source>
</reference>
<gene>
    <name evidence="1" type="ORF">BKA19_0816</name>
</gene>
<dbReference type="RefSeq" id="WP_104530462.1">
    <property type="nucleotide sequence ID" value="NZ_POQT01000056.1"/>
</dbReference>
<organism evidence="1 2">
    <name type="scientific">Blastococcus saxobsidens</name>
    <dbReference type="NCBI Taxonomy" id="138336"/>
    <lineage>
        <taxon>Bacteria</taxon>
        <taxon>Bacillati</taxon>
        <taxon>Actinomycetota</taxon>
        <taxon>Actinomycetes</taxon>
        <taxon>Geodermatophilales</taxon>
        <taxon>Geodermatophilaceae</taxon>
        <taxon>Blastococcus</taxon>
    </lineage>
</organism>
<keyword evidence="2" id="KW-1185">Reference proteome</keyword>
<dbReference type="AlphaFoldDB" id="A0A4Q7Y3P5"/>
<protein>
    <recommendedName>
        <fullName evidence="3">Helix-turn-helix domain-containing protein</fullName>
    </recommendedName>
</protein>
<name>A0A4Q7Y3P5_9ACTN</name>